<dbReference type="Proteomes" id="UP000828390">
    <property type="component" value="Unassembled WGS sequence"/>
</dbReference>
<protein>
    <submittedName>
        <fullName evidence="2">Uncharacterized protein</fullName>
    </submittedName>
</protein>
<evidence type="ECO:0000313" key="2">
    <source>
        <dbReference type="EMBL" id="KAH3791006.1"/>
    </source>
</evidence>
<keyword evidence="3" id="KW-1185">Reference proteome</keyword>
<dbReference type="EMBL" id="JAIWYP010000008">
    <property type="protein sequence ID" value="KAH3791006.1"/>
    <property type="molecule type" value="Genomic_DNA"/>
</dbReference>
<accession>A0A9D4F6L3</accession>
<reference evidence="2" key="2">
    <citation type="submission" date="2020-11" db="EMBL/GenBank/DDBJ databases">
        <authorList>
            <person name="McCartney M.A."/>
            <person name="Auch B."/>
            <person name="Kono T."/>
            <person name="Mallez S."/>
            <person name="Becker A."/>
            <person name="Gohl D.M."/>
            <person name="Silverstein K.A.T."/>
            <person name="Koren S."/>
            <person name="Bechman K.B."/>
            <person name="Herman A."/>
            <person name="Abrahante J.E."/>
            <person name="Garbe J."/>
        </authorList>
    </citation>
    <scope>NUCLEOTIDE SEQUENCE</scope>
    <source>
        <strain evidence="2">Duluth1</strain>
        <tissue evidence="2">Whole animal</tissue>
    </source>
</reference>
<gene>
    <name evidence="2" type="ORF">DPMN_169215</name>
</gene>
<sequence>MPMGSQLSPDFKQQQWNNMVAKVDSHRSEQISRLSCRSTTTQRDPCEVSPPNSAYP</sequence>
<evidence type="ECO:0000256" key="1">
    <source>
        <dbReference type="SAM" id="MobiDB-lite"/>
    </source>
</evidence>
<proteinExistence type="predicted"/>
<comment type="caution">
    <text evidence="2">The sequence shown here is derived from an EMBL/GenBank/DDBJ whole genome shotgun (WGS) entry which is preliminary data.</text>
</comment>
<evidence type="ECO:0000313" key="3">
    <source>
        <dbReference type="Proteomes" id="UP000828390"/>
    </source>
</evidence>
<name>A0A9D4F6L3_DREPO</name>
<feature type="compositionally biased region" description="Polar residues" evidence="1">
    <location>
        <begin position="31"/>
        <end position="43"/>
    </location>
</feature>
<reference evidence="2" key="1">
    <citation type="journal article" date="2019" name="bioRxiv">
        <title>The Genome of the Zebra Mussel, Dreissena polymorpha: A Resource for Invasive Species Research.</title>
        <authorList>
            <person name="McCartney M.A."/>
            <person name="Auch B."/>
            <person name="Kono T."/>
            <person name="Mallez S."/>
            <person name="Zhang Y."/>
            <person name="Obille A."/>
            <person name="Becker A."/>
            <person name="Abrahante J.E."/>
            <person name="Garbe J."/>
            <person name="Badalamenti J.P."/>
            <person name="Herman A."/>
            <person name="Mangelson H."/>
            <person name="Liachko I."/>
            <person name="Sullivan S."/>
            <person name="Sone E.D."/>
            <person name="Koren S."/>
            <person name="Silverstein K.A.T."/>
            <person name="Beckman K.B."/>
            <person name="Gohl D.M."/>
        </authorList>
    </citation>
    <scope>NUCLEOTIDE SEQUENCE</scope>
    <source>
        <strain evidence="2">Duluth1</strain>
        <tissue evidence="2">Whole animal</tissue>
    </source>
</reference>
<organism evidence="2 3">
    <name type="scientific">Dreissena polymorpha</name>
    <name type="common">Zebra mussel</name>
    <name type="synonym">Mytilus polymorpha</name>
    <dbReference type="NCBI Taxonomy" id="45954"/>
    <lineage>
        <taxon>Eukaryota</taxon>
        <taxon>Metazoa</taxon>
        <taxon>Spiralia</taxon>
        <taxon>Lophotrochozoa</taxon>
        <taxon>Mollusca</taxon>
        <taxon>Bivalvia</taxon>
        <taxon>Autobranchia</taxon>
        <taxon>Heteroconchia</taxon>
        <taxon>Euheterodonta</taxon>
        <taxon>Imparidentia</taxon>
        <taxon>Neoheterodontei</taxon>
        <taxon>Myida</taxon>
        <taxon>Dreissenoidea</taxon>
        <taxon>Dreissenidae</taxon>
        <taxon>Dreissena</taxon>
    </lineage>
</organism>
<feature type="region of interest" description="Disordered" evidence="1">
    <location>
        <begin position="21"/>
        <end position="56"/>
    </location>
</feature>
<dbReference type="AlphaFoldDB" id="A0A9D4F6L3"/>